<keyword evidence="9" id="KW-1185">Reference proteome</keyword>
<feature type="binding site" evidence="5">
    <location>
        <position position="127"/>
    </location>
    <ligand>
        <name>Zn(2+)</name>
        <dbReference type="ChEBI" id="CHEBI:29105"/>
    </ligand>
</feature>
<feature type="transmembrane region" description="Helical" evidence="7">
    <location>
        <begin position="201"/>
        <end position="220"/>
    </location>
</feature>
<evidence type="ECO:0000256" key="3">
    <source>
        <dbReference type="ARBA" id="ARBA00022989"/>
    </source>
</evidence>
<protein>
    <submittedName>
        <fullName evidence="8">Hly-III related protein</fullName>
    </submittedName>
</protein>
<keyword evidence="4 7" id="KW-0472">Membrane</keyword>
<dbReference type="GO" id="GO:0046872">
    <property type="term" value="F:metal ion binding"/>
    <property type="evidence" value="ECO:0007669"/>
    <property type="project" value="UniProtKB-KW"/>
</dbReference>
<dbReference type="GO" id="GO:0016020">
    <property type="term" value="C:membrane"/>
    <property type="evidence" value="ECO:0007669"/>
    <property type="project" value="UniProtKB-SubCell"/>
</dbReference>
<dbReference type="AlphaFoldDB" id="A0A9K3CUN8"/>
<evidence type="ECO:0000256" key="5">
    <source>
        <dbReference type="PIRSR" id="PIRSR604254-1"/>
    </source>
</evidence>
<feature type="transmembrane region" description="Helical" evidence="7">
    <location>
        <begin position="138"/>
        <end position="156"/>
    </location>
</feature>
<feature type="binding site" evidence="5">
    <location>
        <position position="253"/>
    </location>
    <ligand>
        <name>Zn(2+)</name>
        <dbReference type="ChEBI" id="CHEBI:29105"/>
    </ligand>
</feature>
<comment type="caution">
    <text evidence="8">The sequence shown here is derived from an EMBL/GenBank/DDBJ whole genome shotgun (WGS) entry which is preliminary data.</text>
</comment>
<keyword evidence="5" id="KW-0862">Zinc</keyword>
<sequence>MPDSETTVQSSPADTYDVGVDNEREGDGEGVALHKHTIAVSHNGIAARQKEREEALLPRVISRERLQTTGEEIANTISHGLMAAGALVFAPNLLSHAAEHGDTVTVVGTAVFVASMFILYLGSTIYHAVPTRCTALKAWFRLVDHTVIYLLIAGTYTPFILEVLDDPWRWPFLVAEWGLAVGGILFKLCGDSHAHPQASTGFYLVMGWIGILAAKPLLAVMPIPGIIWLVAGGLSYSLGVIFYATDHVVPFGHLLWHFFVMGGT</sequence>
<dbReference type="OrthoDB" id="186812at2759"/>
<dbReference type="PANTHER" id="PTHR20855">
    <property type="entry name" value="ADIPOR/PROGESTIN RECEPTOR-RELATED"/>
    <property type="match status" value="1"/>
</dbReference>
<evidence type="ECO:0000313" key="8">
    <source>
        <dbReference type="EMBL" id="GIQ82435.1"/>
    </source>
</evidence>
<evidence type="ECO:0000256" key="2">
    <source>
        <dbReference type="ARBA" id="ARBA00022692"/>
    </source>
</evidence>
<feature type="transmembrane region" description="Helical" evidence="7">
    <location>
        <begin position="73"/>
        <end position="94"/>
    </location>
</feature>
<gene>
    <name evidence="8" type="ORF">KIPB_003572</name>
</gene>
<feature type="region of interest" description="Disordered" evidence="6">
    <location>
        <begin position="1"/>
        <end position="27"/>
    </location>
</feature>
<comment type="subcellular location">
    <subcellularLocation>
        <location evidence="1">Membrane</location>
        <topology evidence="1">Multi-pass membrane protein</topology>
    </subcellularLocation>
</comment>
<feature type="transmembrane region" description="Helical" evidence="7">
    <location>
        <begin position="168"/>
        <end position="189"/>
    </location>
</feature>
<feature type="binding site" evidence="5">
    <location>
        <position position="257"/>
    </location>
    <ligand>
        <name>Zn(2+)</name>
        <dbReference type="ChEBI" id="CHEBI:29105"/>
    </ligand>
</feature>
<proteinExistence type="predicted"/>
<evidence type="ECO:0000313" key="9">
    <source>
        <dbReference type="Proteomes" id="UP000265618"/>
    </source>
</evidence>
<keyword evidence="5" id="KW-0479">Metal-binding</keyword>
<dbReference type="Proteomes" id="UP000265618">
    <property type="component" value="Unassembled WGS sequence"/>
</dbReference>
<feature type="compositionally biased region" description="Polar residues" evidence="6">
    <location>
        <begin position="1"/>
        <end position="13"/>
    </location>
</feature>
<keyword evidence="2 7" id="KW-0812">Transmembrane</keyword>
<reference evidence="8 9" key="1">
    <citation type="journal article" date="2018" name="PLoS ONE">
        <title>The draft genome of Kipferlia bialata reveals reductive genome evolution in fornicate parasites.</title>
        <authorList>
            <person name="Tanifuji G."/>
            <person name="Takabayashi S."/>
            <person name="Kume K."/>
            <person name="Takagi M."/>
            <person name="Nakayama T."/>
            <person name="Kamikawa R."/>
            <person name="Inagaki Y."/>
            <person name="Hashimoto T."/>
        </authorList>
    </citation>
    <scope>NUCLEOTIDE SEQUENCE [LARGE SCALE GENOMIC DNA]</scope>
    <source>
        <strain evidence="8">NY0173</strain>
    </source>
</reference>
<accession>A0A9K3CUN8</accession>
<dbReference type="PANTHER" id="PTHR20855:SF3">
    <property type="entry name" value="LD03007P"/>
    <property type="match status" value="1"/>
</dbReference>
<evidence type="ECO:0000256" key="6">
    <source>
        <dbReference type="SAM" id="MobiDB-lite"/>
    </source>
</evidence>
<organism evidence="8 9">
    <name type="scientific">Kipferlia bialata</name>
    <dbReference type="NCBI Taxonomy" id="797122"/>
    <lineage>
        <taxon>Eukaryota</taxon>
        <taxon>Metamonada</taxon>
        <taxon>Carpediemonas-like organisms</taxon>
        <taxon>Kipferlia</taxon>
    </lineage>
</organism>
<name>A0A9K3CUN8_9EUKA</name>
<evidence type="ECO:0000256" key="7">
    <source>
        <dbReference type="SAM" id="Phobius"/>
    </source>
</evidence>
<dbReference type="InterPro" id="IPR004254">
    <property type="entry name" value="AdipoR/HlyIII-related"/>
</dbReference>
<dbReference type="Pfam" id="PF03006">
    <property type="entry name" value="HlyIII"/>
    <property type="match status" value="1"/>
</dbReference>
<keyword evidence="3 7" id="KW-1133">Transmembrane helix</keyword>
<feature type="transmembrane region" description="Helical" evidence="7">
    <location>
        <begin position="106"/>
        <end position="126"/>
    </location>
</feature>
<evidence type="ECO:0000256" key="1">
    <source>
        <dbReference type="ARBA" id="ARBA00004141"/>
    </source>
</evidence>
<evidence type="ECO:0000256" key="4">
    <source>
        <dbReference type="ARBA" id="ARBA00023136"/>
    </source>
</evidence>
<dbReference type="EMBL" id="BDIP01000693">
    <property type="protein sequence ID" value="GIQ82435.1"/>
    <property type="molecule type" value="Genomic_DNA"/>
</dbReference>